<gene>
    <name evidence="1" type="ORF">L6452_18840</name>
</gene>
<keyword evidence="2" id="KW-1185">Reference proteome</keyword>
<name>A0ACB9C7C8_ARCLA</name>
<reference evidence="1 2" key="2">
    <citation type="journal article" date="2022" name="Mol. Ecol. Resour.">
        <title>The genomes of chicory, endive, great burdock and yacon provide insights into Asteraceae paleo-polyploidization history and plant inulin production.</title>
        <authorList>
            <person name="Fan W."/>
            <person name="Wang S."/>
            <person name="Wang H."/>
            <person name="Wang A."/>
            <person name="Jiang F."/>
            <person name="Liu H."/>
            <person name="Zhao H."/>
            <person name="Xu D."/>
            <person name="Zhang Y."/>
        </authorList>
    </citation>
    <scope>NUCLEOTIDE SEQUENCE [LARGE SCALE GENOMIC DNA]</scope>
    <source>
        <strain evidence="2">cv. Niubang</strain>
    </source>
</reference>
<organism evidence="1 2">
    <name type="scientific">Arctium lappa</name>
    <name type="common">Greater burdock</name>
    <name type="synonym">Lappa major</name>
    <dbReference type="NCBI Taxonomy" id="4217"/>
    <lineage>
        <taxon>Eukaryota</taxon>
        <taxon>Viridiplantae</taxon>
        <taxon>Streptophyta</taxon>
        <taxon>Embryophyta</taxon>
        <taxon>Tracheophyta</taxon>
        <taxon>Spermatophyta</taxon>
        <taxon>Magnoliopsida</taxon>
        <taxon>eudicotyledons</taxon>
        <taxon>Gunneridae</taxon>
        <taxon>Pentapetalae</taxon>
        <taxon>asterids</taxon>
        <taxon>campanulids</taxon>
        <taxon>Asterales</taxon>
        <taxon>Asteraceae</taxon>
        <taxon>Carduoideae</taxon>
        <taxon>Cardueae</taxon>
        <taxon>Arctiinae</taxon>
        <taxon>Arctium</taxon>
    </lineage>
</organism>
<dbReference type="Proteomes" id="UP001055879">
    <property type="component" value="Linkage Group LG05"/>
</dbReference>
<sequence length="81" mass="9256">MLKILKRGNSFEGSYKTYKKLSSTYKSGSPVLSIIAYIYHDPSSHSSRHFSLPASYLVKSFETQSPPFSFAFCLKPREQKQ</sequence>
<reference evidence="2" key="1">
    <citation type="journal article" date="2022" name="Mol. Ecol. Resour.">
        <title>The genomes of chicory, endive, great burdock and yacon provide insights into Asteraceae palaeo-polyploidization history and plant inulin production.</title>
        <authorList>
            <person name="Fan W."/>
            <person name="Wang S."/>
            <person name="Wang H."/>
            <person name="Wang A."/>
            <person name="Jiang F."/>
            <person name="Liu H."/>
            <person name="Zhao H."/>
            <person name="Xu D."/>
            <person name="Zhang Y."/>
        </authorList>
    </citation>
    <scope>NUCLEOTIDE SEQUENCE [LARGE SCALE GENOMIC DNA]</scope>
    <source>
        <strain evidence="2">cv. Niubang</strain>
    </source>
</reference>
<evidence type="ECO:0000313" key="2">
    <source>
        <dbReference type="Proteomes" id="UP001055879"/>
    </source>
</evidence>
<accession>A0ACB9C7C8</accession>
<protein>
    <submittedName>
        <fullName evidence="1">Uncharacterized protein</fullName>
    </submittedName>
</protein>
<dbReference type="EMBL" id="CM042051">
    <property type="protein sequence ID" value="KAI3730163.1"/>
    <property type="molecule type" value="Genomic_DNA"/>
</dbReference>
<comment type="caution">
    <text evidence="1">The sequence shown here is derived from an EMBL/GenBank/DDBJ whole genome shotgun (WGS) entry which is preliminary data.</text>
</comment>
<evidence type="ECO:0000313" key="1">
    <source>
        <dbReference type="EMBL" id="KAI3730163.1"/>
    </source>
</evidence>
<proteinExistence type="predicted"/>